<gene>
    <name evidence="1" type="ORF">SPARVUS_LOCUS14576227</name>
</gene>
<accession>A0ABN9GSN1</accession>
<feature type="non-terminal residue" evidence="1">
    <location>
        <position position="1"/>
    </location>
</feature>
<sequence>QAGWLGSSGRVGSSGWIGSSGWVAYTGSIRLDNRRRDLRQQADRFGYWQDGTGWKEFSLLGFSYWSTVSKRRTVNGGSSFFFTGLKAG</sequence>
<comment type="caution">
    <text evidence="1">The sequence shown here is derived from an EMBL/GenBank/DDBJ whole genome shotgun (WGS) entry which is preliminary data.</text>
</comment>
<proteinExistence type="predicted"/>
<evidence type="ECO:0000313" key="2">
    <source>
        <dbReference type="Proteomes" id="UP001162483"/>
    </source>
</evidence>
<dbReference type="Proteomes" id="UP001162483">
    <property type="component" value="Unassembled WGS sequence"/>
</dbReference>
<organism evidence="1 2">
    <name type="scientific">Staurois parvus</name>
    <dbReference type="NCBI Taxonomy" id="386267"/>
    <lineage>
        <taxon>Eukaryota</taxon>
        <taxon>Metazoa</taxon>
        <taxon>Chordata</taxon>
        <taxon>Craniata</taxon>
        <taxon>Vertebrata</taxon>
        <taxon>Euteleostomi</taxon>
        <taxon>Amphibia</taxon>
        <taxon>Batrachia</taxon>
        <taxon>Anura</taxon>
        <taxon>Neobatrachia</taxon>
        <taxon>Ranoidea</taxon>
        <taxon>Ranidae</taxon>
        <taxon>Staurois</taxon>
    </lineage>
</organism>
<reference evidence="1" key="1">
    <citation type="submission" date="2023-05" db="EMBL/GenBank/DDBJ databases">
        <authorList>
            <person name="Stuckert A."/>
        </authorList>
    </citation>
    <scope>NUCLEOTIDE SEQUENCE</scope>
</reference>
<dbReference type="EMBL" id="CATNWA010019142">
    <property type="protein sequence ID" value="CAI9611558.1"/>
    <property type="molecule type" value="Genomic_DNA"/>
</dbReference>
<evidence type="ECO:0000313" key="1">
    <source>
        <dbReference type="EMBL" id="CAI9611558.1"/>
    </source>
</evidence>
<keyword evidence="2" id="KW-1185">Reference proteome</keyword>
<protein>
    <submittedName>
        <fullName evidence="1">Uncharacterized protein</fullName>
    </submittedName>
</protein>
<name>A0ABN9GSN1_9NEOB</name>